<dbReference type="AlphaFoldDB" id="A0A9Q8PLI2"/>
<name>A0A9Q8PLI2_PASFU</name>
<dbReference type="InterPro" id="IPR038883">
    <property type="entry name" value="AN11006-like"/>
</dbReference>
<dbReference type="RefSeq" id="XP_047768955.1">
    <property type="nucleotide sequence ID" value="XM_047912817.1"/>
</dbReference>
<accession>A0A9Q8PLI2</accession>
<feature type="domain" description="DUF7730" evidence="2">
    <location>
        <begin position="192"/>
        <end position="383"/>
    </location>
</feature>
<dbReference type="Proteomes" id="UP000756132">
    <property type="component" value="Chromosome 12"/>
</dbReference>
<dbReference type="GeneID" id="71993547"/>
<evidence type="ECO:0000313" key="4">
    <source>
        <dbReference type="Proteomes" id="UP000756132"/>
    </source>
</evidence>
<protein>
    <recommendedName>
        <fullName evidence="2">DUF7730 domain-containing protein</fullName>
    </recommendedName>
</protein>
<reference evidence="3" key="1">
    <citation type="submission" date="2021-12" db="EMBL/GenBank/DDBJ databases">
        <authorList>
            <person name="Zaccaron A."/>
            <person name="Stergiopoulos I."/>
        </authorList>
    </citation>
    <scope>NUCLEOTIDE SEQUENCE</scope>
    <source>
        <strain evidence="3">Race5_Kim</strain>
    </source>
</reference>
<keyword evidence="1" id="KW-0732">Signal</keyword>
<evidence type="ECO:0000259" key="2">
    <source>
        <dbReference type="Pfam" id="PF24864"/>
    </source>
</evidence>
<evidence type="ECO:0000313" key="3">
    <source>
        <dbReference type="EMBL" id="UJO24589.1"/>
    </source>
</evidence>
<dbReference type="PANTHER" id="PTHR42085">
    <property type="entry name" value="F-BOX DOMAIN-CONTAINING PROTEIN"/>
    <property type="match status" value="1"/>
</dbReference>
<dbReference type="InterPro" id="IPR056632">
    <property type="entry name" value="DUF7730"/>
</dbReference>
<gene>
    <name evidence="3" type="ORF">CLAFUR5_13669</name>
</gene>
<dbReference type="Pfam" id="PF24864">
    <property type="entry name" value="DUF7730"/>
    <property type="match status" value="1"/>
</dbReference>
<keyword evidence="4" id="KW-1185">Reference proteome</keyword>
<organism evidence="3 4">
    <name type="scientific">Passalora fulva</name>
    <name type="common">Tomato leaf mold</name>
    <name type="synonym">Cladosporium fulvum</name>
    <dbReference type="NCBI Taxonomy" id="5499"/>
    <lineage>
        <taxon>Eukaryota</taxon>
        <taxon>Fungi</taxon>
        <taxon>Dikarya</taxon>
        <taxon>Ascomycota</taxon>
        <taxon>Pezizomycotina</taxon>
        <taxon>Dothideomycetes</taxon>
        <taxon>Dothideomycetidae</taxon>
        <taxon>Mycosphaerellales</taxon>
        <taxon>Mycosphaerellaceae</taxon>
        <taxon>Fulvia</taxon>
    </lineage>
</organism>
<feature type="chain" id="PRO_5040143561" description="DUF7730 domain-containing protein" evidence="1">
    <location>
        <begin position="20"/>
        <end position="422"/>
    </location>
</feature>
<evidence type="ECO:0000256" key="1">
    <source>
        <dbReference type="SAM" id="SignalP"/>
    </source>
</evidence>
<dbReference type="PANTHER" id="PTHR42085:SF2">
    <property type="entry name" value="F-BOX DOMAIN-CONTAINING PROTEIN"/>
    <property type="match status" value="1"/>
</dbReference>
<proteinExistence type="predicted"/>
<dbReference type="KEGG" id="ffu:CLAFUR5_13669"/>
<dbReference type="OrthoDB" id="4757095at2759"/>
<sequence length="422" mass="47396">MAWPSHLVAPDLLLLQCGALDGIDEITRNKLLIEPVAANKDENTRPNIPFEACVLIALVSLGGTAPMEKLLMRITLLFPFWGNAAITGPLYPRMGFVNPTAHGLKAALFYYDPPFNVATEDWESSAICSVTSADAAFCALRMLLGRAVNLLGAPSTNAPRAMITAVPSTQPAVSAQNSTSAVTTSRAIPPKVFMKLPPELRNRIYELVLVYPVSGINIMNENRNHHPGSSIKYIHTRTRDKDAHVPSYPWILQMNQYLNNRQQPEQVPGLRSYPFGTAVAILRVSPEIRVEASGIFYGCNRFHFDNLKELSTFLSTIKNDAGHIRKVDFTYETQQRTHALKAIRELGKLELLEHLSMKLRETTFQRYKGWEKVDDFKGLPQLRKHLERTFTNLKAFHLESICEGVLQYLKPALAARKNYQEL</sequence>
<feature type="signal peptide" evidence="1">
    <location>
        <begin position="1"/>
        <end position="19"/>
    </location>
</feature>
<reference evidence="3" key="2">
    <citation type="journal article" date="2022" name="Microb. Genom.">
        <title>A chromosome-scale genome assembly of the tomato pathogen Cladosporium fulvum reveals a compartmentalized genome architecture and the presence of a dispensable chromosome.</title>
        <authorList>
            <person name="Zaccaron A.Z."/>
            <person name="Chen L.H."/>
            <person name="Samaras A."/>
            <person name="Stergiopoulos I."/>
        </authorList>
    </citation>
    <scope>NUCLEOTIDE SEQUENCE</scope>
    <source>
        <strain evidence="3">Race5_Kim</strain>
    </source>
</reference>
<dbReference type="EMBL" id="CP090174">
    <property type="protein sequence ID" value="UJO24589.1"/>
    <property type="molecule type" value="Genomic_DNA"/>
</dbReference>